<evidence type="ECO:0000256" key="1">
    <source>
        <dbReference type="SAM" id="MobiDB-lite"/>
    </source>
</evidence>
<organism evidence="2">
    <name type="scientific">Oryza brachyantha</name>
    <name type="common">malo sina</name>
    <dbReference type="NCBI Taxonomy" id="4533"/>
    <lineage>
        <taxon>Eukaryota</taxon>
        <taxon>Viridiplantae</taxon>
        <taxon>Streptophyta</taxon>
        <taxon>Embryophyta</taxon>
        <taxon>Tracheophyta</taxon>
        <taxon>Spermatophyta</taxon>
        <taxon>Magnoliopsida</taxon>
        <taxon>Liliopsida</taxon>
        <taxon>Poales</taxon>
        <taxon>Poaceae</taxon>
        <taxon>BOP clade</taxon>
        <taxon>Oryzoideae</taxon>
        <taxon>Oryzeae</taxon>
        <taxon>Oryzinae</taxon>
        <taxon>Oryza</taxon>
    </lineage>
</organism>
<sequence length="50" mass="5723">MKFMSNADFSPNPTPPPLTTVHCSKNKKIKTKRFLLAVTIHRLKLNICIK</sequence>
<dbReference type="AlphaFoldDB" id="J3LQQ3"/>
<evidence type="ECO:0000313" key="3">
    <source>
        <dbReference type="Proteomes" id="UP000006038"/>
    </source>
</evidence>
<dbReference type="EnsemblPlants" id="OB03G33790.1">
    <property type="protein sequence ID" value="OB03G33790.1"/>
    <property type="gene ID" value="OB03G33790"/>
</dbReference>
<dbReference type="Proteomes" id="UP000006038">
    <property type="component" value="Chromosome 3"/>
</dbReference>
<reference evidence="2" key="2">
    <citation type="submission" date="2013-04" db="UniProtKB">
        <authorList>
            <consortium name="EnsemblPlants"/>
        </authorList>
    </citation>
    <scope>IDENTIFICATION</scope>
</reference>
<evidence type="ECO:0000313" key="2">
    <source>
        <dbReference type="EnsemblPlants" id="OB03G33790.1"/>
    </source>
</evidence>
<dbReference type="HOGENOM" id="CLU_3127516_0_0_1"/>
<proteinExistence type="predicted"/>
<dbReference type="Gramene" id="OB03G33790.1">
    <property type="protein sequence ID" value="OB03G33790.1"/>
    <property type="gene ID" value="OB03G33790"/>
</dbReference>
<name>J3LQQ3_ORYBR</name>
<reference evidence="2" key="1">
    <citation type="journal article" date="2013" name="Nat. Commun.">
        <title>Whole-genome sequencing of Oryza brachyantha reveals mechanisms underlying Oryza genome evolution.</title>
        <authorList>
            <person name="Chen J."/>
            <person name="Huang Q."/>
            <person name="Gao D."/>
            <person name="Wang J."/>
            <person name="Lang Y."/>
            <person name="Liu T."/>
            <person name="Li B."/>
            <person name="Bai Z."/>
            <person name="Luis Goicoechea J."/>
            <person name="Liang C."/>
            <person name="Chen C."/>
            <person name="Zhang W."/>
            <person name="Sun S."/>
            <person name="Liao Y."/>
            <person name="Zhang X."/>
            <person name="Yang L."/>
            <person name="Song C."/>
            <person name="Wang M."/>
            <person name="Shi J."/>
            <person name="Liu G."/>
            <person name="Liu J."/>
            <person name="Zhou H."/>
            <person name="Zhou W."/>
            <person name="Yu Q."/>
            <person name="An N."/>
            <person name="Chen Y."/>
            <person name="Cai Q."/>
            <person name="Wang B."/>
            <person name="Liu B."/>
            <person name="Min J."/>
            <person name="Huang Y."/>
            <person name="Wu H."/>
            <person name="Li Z."/>
            <person name="Zhang Y."/>
            <person name="Yin Y."/>
            <person name="Song W."/>
            <person name="Jiang J."/>
            <person name="Jackson S.A."/>
            <person name="Wing R.A."/>
            <person name="Wang J."/>
            <person name="Chen M."/>
        </authorList>
    </citation>
    <scope>NUCLEOTIDE SEQUENCE [LARGE SCALE GENOMIC DNA]</scope>
    <source>
        <strain evidence="2">cv. IRGC 101232</strain>
    </source>
</reference>
<feature type="region of interest" description="Disordered" evidence="1">
    <location>
        <begin position="1"/>
        <end position="23"/>
    </location>
</feature>
<accession>J3LQQ3</accession>
<keyword evidence="3" id="KW-1185">Reference proteome</keyword>
<protein>
    <submittedName>
        <fullName evidence="2">Uncharacterized protein</fullName>
    </submittedName>
</protein>